<keyword evidence="2" id="KW-0732">Signal</keyword>
<dbReference type="SMART" id="SM00912">
    <property type="entry name" value="Haemagg_act"/>
    <property type="match status" value="1"/>
</dbReference>
<dbReference type="AlphaFoldDB" id="A0A6B3NLG0"/>
<dbReference type="InterPro" id="IPR008638">
    <property type="entry name" value="FhaB/CdiA-like_TPS"/>
</dbReference>
<evidence type="ECO:0000256" key="2">
    <source>
        <dbReference type="SAM" id="SignalP"/>
    </source>
</evidence>
<dbReference type="NCBIfam" id="TIGR01901">
    <property type="entry name" value="adhes_NPXG"/>
    <property type="match status" value="1"/>
</dbReference>
<evidence type="ECO:0000256" key="1">
    <source>
        <dbReference type="SAM" id="MobiDB-lite"/>
    </source>
</evidence>
<comment type="caution">
    <text evidence="4">The sequence shown here is derived from an EMBL/GenBank/DDBJ whole genome shotgun (WGS) entry which is preliminary data.</text>
</comment>
<feature type="chain" id="PRO_5025472772" evidence="2">
    <location>
        <begin position="27"/>
        <end position="857"/>
    </location>
</feature>
<dbReference type="Pfam" id="PF05860">
    <property type="entry name" value="TPS"/>
    <property type="match status" value="1"/>
</dbReference>
<feature type="region of interest" description="Disordered" evidence="1">
    <location>
        <begin position="767"/>
        <end position="857"/>
    </location>
</feature>
<evidence type="ECO:0000259" key="3">
    <source>
        <dbReference type="SMART" id="SM00912"/>
    </source>
</evidence>
<organism evidence="4">
    <name type="scientific">Symploca sp. SIO1C4</name>
    <dbReference type="NCBI Taxonomy" id="2607765"/>
    <lineage>
        <taxon>Bacteria</taxon>
        <taxon>Bacillati</taxon>
        <taxon>Cyanobacteriota</taxon>
        <taxon>Cyanophyceae</taxon>
        <taxon>Coleofasciculales</taxon>
        <taxon>Coleofasciculaceae</taxon>
        <taxon>Symploca</taxon>
    </lineage>
</organism>
<feature type="non-terminal residue" evidence="4">
    <location>
        <position position="857"/>
    </location>
</feature>
<reference evidence="4" key="1">
    <citation type="submission" date="2019-11" db="EMBL/GenBank/DDBJ databases">
        <title>Genomic insights into an expanded diversity of filamentous marine cyanobacteria reveals the extraordinary biosynthetic potential of Moorea and Okeania.</title>
        <authorList>
            <person name="Ferreira Leao T."/>
            <person name="Wang M."/>
            <person name="Moss N."/>
            <person name="Da Silva R."/>
            <person name="Sanders J."/>
            <person name="Nurk S."/>
            <person name="Gurevich A."/>
            <person name="Humphrey G."/>
            <person name="Reher R."/>
            <person name="Zhu Q."/>
            <person name="Belda-Ferre P."/>
            <person name="Glukhov E."/>
            <person name="Rex R."/>
            <person name="Dorrestein P.C."/>
            <person name="Knight R."/>
            <person name="Pevzner P."/>
            <person name="Gerwick W.H."/>
            <person name="Gerwick L."/>
        </authorList>
    </citation>
    <scope>NUCLEOTIDE SEQUENCE</scope>
    <source>
        <strain evidence="4">SIO1C4</strain>
    </source>
</reference>
<sequence>MKLNISKVGCLLPLILLAFASPKVEAGEVTAESGANGTNTQVNSNGNQFDISGGEVFGNNLFHSFEKFGLDANQIANFLSNPDIQNILGRVVGGDVSVIDGLIRVSGGNPNLFLMNPAGIVFGANARLDVPGSFTATTATGIGFDDNFFNAIGSNNYTELVGNPNNFAFATSEPGSIFNAGDLAVNNGQNLTLLGGSVISTGSISAPGGQITIAAIAGENRVRISQQGQVLSLELETLGNGETASLTNPLSFNPVSLPQMLTDVEVGDATGVTVNEDGSISLSGSGISFDADTGTIVASGSLDVADTASGGSGGTVAVLGDKVALVGAEIEASGDSGGGIVLVGGDYQGEGKVPNADVTYVSSDSEIAADGLVHGDGGSVIIWADQVTQFYGKISARGGSEAGNGGLVEVSGKENLIFDGVVDVSASNGSFGTLLLDPTNIIISDEDSTTGVDDALPDIFEDELDGEITINADTLESQTGNVVLEATNDITIAEGVSLNFVAGESITFTADEDENGFGSFSMDPTQSITTNGRNLSISGEDITAGDINTDKTSVLELGGGFVMLSANGNIETGAIKTGGNPFANSSGGFVDLSADGNIEVKSIDTSNDVTIEPDEFYGGDVTIKAGGFFRAKGAFTSTGVFNNDEFDEFSSDGDVDIEGQEVFGGEILTSILATGLDGGGSITIEHGGSSFRIGPIFEKDADGNLVDDPTHPSTIVTLEDVDSDASFTAGAITSNQENEELISSFRDASLLDTNPVSVNEGQVTITSTFNSNTNTNTDTNLNTDTNFNTDTNPNPNTNTNTNTDTNLNTDTNPNPNTNTNTNTDTNPNTNTDTNPNPNTDTNLNTDTNPNTNTDTNL</sequence>
<accession>A0A6B3NLG0</accession>
<feature type="domain" description="Filamentous haemagglutinin FhaB/tRNA nuclease CdiA-like TPS" evidence="3">
    <location>
        <begin position="35"/>
        <end position="145"/>
    </location>
</feature>
<dbReference type="Gene3D" id="2.160.20.10">
    <property type="entry name" value="Single-stranded right-handed beta-helix, Pectin lyase-like"/>
    <property type="match status" value="1"/>
</dbReference>
<dbReference type="EMBL" id="JAAHFQ010000550">
    <property type="protein sequence ID" value="NER30411.1"/>
    <property type="molecule type" value="Genomic_DNA"/>
</dbReference>
<proteinExistence type="predicted"/>
<dbReference type="SUPFAM" id="SSF51126">
    <property type="entry name" value="Pectin lyase-like"/>
    <property type="match status" value="1"/>
</dbReference>
<protein>
    <submittedName>
        <fullName evidence="4">Filamentous hemagglutinin N-terminal domain-containing protein</fullName>
    </submittedName>
</protein>
<feature type="signal peptide" evidence="2">
    <location>
        <begin position="1"/>
        <end position="26"/>
    </location>
</feature>
<gene>
    <name evidence="4" type="ORF">F6J89_23000</name>
</gene>
<name>A0A6B3NLG0_9CYAN</name>
<evidence type="ECO:0000313" key="4">
    <source>
        <dbReference type="EMBL" id="NER30411.1"/>
    </source>
</evidence>
<dbReference type="InterPro" id="IPR011050">
    <property type="entry name" value="Pectin_lyase_fold/virulence"/>
</dbReference>
<dbReference type="InterPro" id="IPR012334">
    <property type="entry name" value="Pectin_lyas_fold"/>
</dbReference>